<protein>
    <submittedName>
        <fullName evidence="3">Uncharacterized protein</fullName>
    </submittedName>
</protein>
<name>A0A7S1AML7_NOCSC</name>
<organism evidence="3">
    <name type="scientific">Noctiluca scintillans</name>
    <name type="common">Sea sparkle</name>
    <name type="synonym">Red tide dinoflagellate</name>
    <dbReference type="NCBI Taxonomy" id="2966"/>
    <lineage>
        <taxon>Eukaryota</taxon>
        <taxon>Sar</taxon>
        <taxon>Alveolata</taxon>
        <taxon>Dinophyceae</taxon>
        <taxon>Noctilucales</taxon>
        <taxon>Noctilucaceae</taxon>
        <taxon>Noctiluca</taxon>
    </lineage>
</organism>
<sequence>MGCVEVRSRGPEDACPKVPTGTTFTSEKQVQVFEERLMQTVMTLKRLSQENRQLAEEAAALRQSSTELESENTELRRRMTGRCECSGCCPEKTFPTLITSWPGVGEGDTVCTQETDKCEILK</sequence>
<keyword evidence="1" id="KW-0175">Coiled coil</keyword>
<reference evidence="3" key="1">
    <citation type="submission" date="2021-01" db="EMBL/GenBank/DDBJ databases">
        <authorList>
            <person name="Corre E."/>
            <person name="Pelletier E."/>
            <person name="Niang G."/>
            <person name="Scheremetjew M."/>
            <person name="Finn R."/>
            <person name="Kale V."/>
            <person name="Holt S."/>
            <person name="Cochrane G."/>
            <person name="Meng A."/>
            <person name="Brown T."/>
            <person name="Cohen L."/>
        </authorList>
    </citation>
    <scope>NUCLEOTIDE SEQUENCE</scope>
</reference>
<accession>A0A7S1AML7</accession>
<feature type="coiled-coil region" evidence="1">
    <location>
        <begin position="37"/>
        <end position="78"/>
    </location>
</feature>
<evidence type="ECO:0000256" key="1">
    <source>
        <dbReference type="SAM" id="Coils"/>
    </source>
</evidence>
<evidence type="ECO:0000313" key="3">
    <source>
        <dbReference type="EMBL" id="CAD8859318.1"/>
    </source>
</evidence>
<proteinExistence type="predicted"/>
<gene>
    <name evidence="3" type="ORF">NSCI0253_LOCUS33672</name>
</gene>
<dbReference type="AlphaFoldDB" id="A0A7S1AML7"/>
<feature type="region of interest" description="Disordered" evidence="2">
    <location>
        <begin position="1"/>
        <end position="20"/>
    </location>
</feature>
<dbReference type="EMBL" id="HBFQ01047324">
    <property type="protein sequence ID" value="CAD8859318.1"/>
    <property type="molecule type" value="Transcribed_RNA"/>
</dbReference>
<evidence type="ECO:0000256" key="2">
    <source>
        <dbReference type="SAM" id="MobiDB-lite"/>
    </source>
</evidence>
<feature type="compositionally biased region" description="Basic and acidic residues" evidence="2">
    <location>
        <begin position="1"/>
        <end position="15"/>
    </location>
</feature>